<feature type="signal peptide" evidence="1">
    <location>
        <begin position="1"/>
        <end position="18"/>
    </location>
</feature>
<evidence type="ECO:0000313" key="3">
    <source>
        <dbReference type="Proteomes" id="UP001138661"/>
    </source>
</evidence>
<gene>
    <name evidence="2" type="ORF">KX928_01560</name>
</gene>
<protein>
    <submittedName>
        <fullName evidence="2">Uncharacterized protein</fullName>
    </submittedName>
</protein>
<evidence type="ECO:0000256" key="1">
    <source>
        <dbReference type="SAM" id="SignalP"/>
    </source>
</evidence>
<dbReference type="AlphaFoldDB" id="A0A9X1FRI6"/>
<feature type="chain" id="PRO_5040771650" evidence="1">
    <location>
        <begin position="19"/>
        <end position="180"/>
    </location>
</feature>
<keyword evidence="3" id="KW-1185">Reference proteome</keyword>
<evidence type="ECO:0000313" key="2">
    <source>
        <dbReference type="EMBL" id="MBW4706461.1"/>
    </source>
</evidence>
<sequence length="180" mass="19440">MRGLLAGLASLWAMAAQAESQYWDYKDWTVWVEQVDTGEDLRITCTASTGGDGDPTLSITLSNGDAAPPFYYPGPELHEHAPRGYGTVMQDGARVLFVFDVDWRTEGFVTAGFDDEGFAQAVARAHQNDSLGLLQTMRRAGVLWITLDGEVVYGASLAGFTAAYGKMAEQCGFPTTGVID</sequence>
<proteinExistence type="predicted"/>
<reference evidence="2" key="1">
    <citation type="submission" date="2021-07" db="EMBL/GenBank/DDBJ databases">
        <title>Roseobacter insulae sp. nov., isolated from a tidal flat.</title>
        <authorList>
            <person name="Park S."/>
            <person name="Yoon J.-H."/>
        </authorList>
    </citation>
    <scope>NUCLEOTIDE SEQUENCE</scope>
    <source>
        <strain evidence="2">YSTF-M11</strain>
    </source>
</reference>
<dbReference type="Proteomes" id="UP001138661">
    <property type="component" value="Unassembled WGS sequence"/>
</dbReference>
<dbReference type="RefSeq" id="WP_219498108.1">
    <property type="nucleotide sequence ID" value="NZ_JAHXDN010000001.1"/>
</dbReference>
<name>A0A9X1FRI6_9RHOB</name>
<comment type="caution">
    <text evidence="2">The sequence shown here is derived from an EMBL/GenBank/DDBJ whole genome shotgun (WGS) entry which is preliminary data.</text>
</comment>
<organism evidence="2 3">
    <name type="scientific">Roseobacter insulae</name>
    <dbReference type="NCBI Taxonomy" id="2859783"/>
    <lineage>
        <taxon>Bacteria</taxon>
        <taxon>Pseudomonadati</taxon>
        <taxon>Pseudomonadota</taxon>
        <taxon>Alphaproteobacteria</taxon>
        <taxon>Rhodobacterales</taxon>
        <taxon>Roseobacteraceae</taxon>
        <taxon>Roseobacter</taxon>
    </lineage>
</organism>
<keyword evidence="1" id="KW-0732">Signal</keyword>
<dbReference type="EMBL" id="JAHXDN010000001">
    <property type="protein sequence ID" value="MBW4706461.1"/>
    <property type="molecule type" value="Genomic_DNA"/>
</dbReference>
<accession>A0A9X1FRI6</accession>